<protein>
    <submittedName>
        <fullName evidence="1">Uncharacterized protein</fullName>
    </submittedName>
</protein>
<gene>
    <name evidence="1" type="ORF">CCACVL1_13442</name>
</gene>
<proteinExistence type="predicted"/>
<dbReference type="AlphaFoldDB" id="A0A1R3IB01"/>
<reference evidence="1 2" key="1">
    <citation type="submission" date="2013-09" db="EMBL/GenBank/DDBJ databases">
        <title>Corchorus capsularis genome sequencing.</title>
        <authorList>
            <person name="Alam M."/>
            <person name="Haque M.S."/>
            <person name="Islam M.S."/>
            <person name="Emdad E.M."/>
            <person name="Islam M.M."/>
            <person name="Ahmed B."/>
            <person name="Halim A."/>
            <person name="Hossen Q.M.M."/>
            <person name="Hossain M.Z."/>
            <person name="Ahmed R."/>
            <person name="Khan M.M."/>
            <person name="Islam R."/>
            <person name="Rashid M.M."/>
            <person name="Khan S.A."/>
            <person name="Rahman M.S."/>
            <person name="Alam M."/>
        </authorList>
    </citation>
    <scope>NUCLEOTIDE SEQUENCE [LARGE SCALE GENOMIC DNA]</scope>
    <source>
        <strain evidence="2">cv. CVL-1</strain>
        <tissue evidence="1">Whole seedling</tissue>
    </source>
</reference>
<sequence length="24" mass="2718">MALWPATPRKIFVHQSPNSARPVN</sequence>
<dbReference type="EMBL" id="AWWV01010358">
    <property type="protein sequence ID" value="OMO79757.1"/>
    <property type="molecule type" value="Genomic_DNA"/>
</dbReference>
<keyword evidence="2" id="KW-1185">Reference proteome</keyword>
<evidence type="ECO:0000313" key="2">
    <source>
        <dbReference type="Proteomes" id="UP000188268"/>
    </source>
</evidence>
<name>A0A1R3IB01_COCAP</name>
<organism evidence="1 2">
    <name type="scientific">Corchorus capsularis</name>
    <name type="common">Jute</name>
    <dbReference type="NCBI Taxonomy" id="210143"/>
    <lineage>
        <taxon>Eukaryota</taxon>
        <taxon>Viridiplantae</taxon>
        <taxon>Streptophyta</taxon>
        <taxon>Embryophyta</taxon>
        <taxon>Tracheophyta</taxon>
        <taxon>Spermatophyta</taxon>
        <taxon>Magnoliopsida</taxon>
        <taxon>eudicotyledons</taxon>
        <taxon>Gunneridae</taxon>
        <taxon>Pentapetalae</taxon>
        <taxon>rosids</taxon>
        <taxon>malvids</taxon>
        <taxon>Malvales</taxon>
        <taxon>Malvaceae</taxon>
        <taxon>Grewioideae</taxon>
        <taxon>Apeibeae</taxon>
        <taxon>Corchorus</taxon>
    </lineage>
</organism>
<evidence type="ECO:0000313" key="1">
    <source>
        <dbReference type="EMBL" id="OMO79757.1"/>
    </source>
</evidence>
<comment type="caution">
    <text evidence="1">The sequence shown here is derived from an EMBL/GenBank/DDBJ whole genome shotgun (WGS) entry which is preliminary data.</text>
</comment>
<dbReference type="Proteomes" id="UP000188268">
    <property type="component" value="Unassembled WGS sequence"/>
</dbReference>
<dbReference type="Gramene" id="OMO79757">
    <property type="protein sequence ID" value="OMO79757"/>
    <property type="gene ID" value="CCACVL1_13442"/>
</dbReference>
<accession>A0A1R3IB01</accession>